<evidence type="ECO:0000313" key="3">
    <source>
        <dbReference type="Proteomes" id="UP000053660"/>
    </source>
</evidence>
<feature type="transmembrane region" description="Helical" evidence="1">
    <location>
        <begin position="44"/>
        <end position="63"/>
    </location>
</feature>
<evidence type="ECO:0000256" key="1">
    <source>
        <dbReference type="SAM" id="Phobius"/>
    </source>
</evidence>
<proteinExistence type="predicted"/>
<keyword evidence="1" id="KW-0812">Transmembrane</keyword>
<organism evidence="2 3">
    <name type="scientific">Oesophagostomum dentatum</name>
    <name type="common">Nodular worm</name>
    <dbReference type="NCBI Taxonomy" id="61180"/>
    <lineage>
        <taxon>Eukaryota</taxon>
        <taxon>Metazoa</taxon>
        <taxon>Ecdysozoa</taxon>
        <taxon>Nematoda</taxon>
        <taxon>Chromadorea</taxon>
        <taxon>Rhabditida</taxon>
        <taxon>Rhabditina</taxon>
        <taxon>Rhabditomorpha</taxon>
        <taxon>Strongyloidea</taxon>
        <taxon>Strongylidae</taxon>
        <taxon>Oesophagostomum</taxon>
    </lineage>
</organism>
<dbReference type="AlphaFoldDB" id="A0A0B1TMN6"/>
<keyword evidence="1" id="KW-0472">Membrane</keyword>
<accession>A0A0B1TMN6</accession>
<reference evidence="2 3" key="1">
    <citation type="submission" date="2014-03" db="EMBL/GenBank/DDBJ databases">
        <title>Draft genome of the hookworm Oesophagostomum dentatum.</title>
        <authorList>
            <person name="Mitreva M."/>
        </authorList>
    </citation>
    <scope>NUCLEOTIDE SEQUENCE [LARGE SCALE GENOMIC DNA]</scope>
    <source>
        <strain evidence="2 3">OD-Hann</strain>
    </source>
</reference>
<protein>
    <submittedName>
        <fullName evidence="2">Uncharacterized protein</fullName>
    </submittedName>
</protein>
<gene>
    <name evidence="2" type="ORF">OESDEN_02944</name>
</gene>
<name>A0A0B1TMN6_OESDE</name>
<dbReference type="Proteomes" id="UP000053660">
    <property type="component" value="Unassembled WGS sequence"/>
</dbReference>
<evidence type="ECO:0000313" key="2">
    <source>
        <dbReference type="EMBL" id="KHJ97082.1"/>
    </source>
</evidence>
<feature type="transmembrane region" description="Helical" evidence="1">
    <location>
        <begin position="6"/>
        <end position="32"/>
    </location>
</feature>
<sequence length="74" mass="8536">MYVTTNLVVVSSAILWVIVLPKITQFLGWVFWCSKLRYIRRHSGLIMGIINAFFLLVFEGLVVKNLTDLVSYQT</sequence>
<dbReference type="EMBL" id="KN549524">
    <property type="protein sequence ID" value="KHJ97082.1"/>
    <property type="molecule type" value="Genomic_DNA"/>
</dbReference>
<keyword evidence="1" id="KW-1133">Transmembrane helix</keyword>
<keyword evidence="3" id="KW-1185">Reference proteome</keyword>